<name>A0A2V1AZS0_9ASCO</name>
<dbReference type="SMART" id="SM00353">
    <property type="entry name" value="HLH"/>
    <property type="match status" value="1"/>
</dbReference>
<evidence type="ECO:0000256" key="1">
    <source>
        <dbReference type="SAM" id="MobiDB-lite"/>
    </source>
</evidence>
<dbReference type="GeneID" id="37008420"/>
<protein>
    <recommendedName>
        <fullName evidence="2">BHLH domain-containing protein</fullName>
    </recommendedName>
</protein>
<feature type="compositionally biased region" description="Polar residues" evidence="1">
    <location>
        <begin position="56"/>
        <end position="67"/>
    </location>
</feature>
<evidence type="ECO:0000259" key="2">
    <source>
        <dbReference type="PROSITE" id="PS50888"/>
    </source>
</evidence>
<proteinExistence type="predicted"/>
<dbReference type="Pfam" id="PF00010">
    <property type="entry name" value="HLH"/>
    <property type="match status" value="1"/>
</dbReference>
<dbReference type="Proteomes" id="UP000244309">
    <property type="component" value="Unassembled WGS sequence"/>
</dbReference>
<dbReference type="InterPro" id="IPR052099">
    <property type="entry name" value="Regulatory_TF_Diverse"/>
</dbReference>
<dbReference type="PROSITE" id="PS50888">
    <property type="entry name" value="BHLH"/>
    <property type="match status" value="1"/>
</dbReference>
<dbReference type="STRING" id="45357.A0A2V1AZS0"/>
<dbReference type="InterPro" id="IPR036638">
    <property type="entry name" value="HLH_DNA-bd_sf"/>
</dbReference>
<evidence type="ECO:0000313" key="3">
    <source>
        <dbReference type="EMBL" id="PVH23355.1"/>
    </source>
</evidence>
<dbReference type="AlphaFoldDB" id="A0A2V1AZS0"/>
<evidence type="ECO:0000313" key="4">
    <source>
        <dbReference type="Proteomes" id="UP000244309"/>
    </source>
</evidence>
<feature type="region of interest" description="Disordered" evidence="1">
    <location>
        <begin position="261"/>
        <end position="282"/>
    </location>
</feature>
<dbReference type="VEuPathDB" id="FungiDB:CXQ85_003089"/>
<dbReference type="SUPFAM" id="SSF47459">
    <property type="entry name" value="HLH, helix-loop-helix DNA-binding domain"/>
    <property type="match status" value="1"/>
</dbReference>
<feature type="compositionally biased region" description="Low complexity" evidence="1">
    <location>
        <begin position="125"/>
        <end position="148"/>
    </location>
</feature>
<feature type="domain" description="BHLH" evidence="2">
    <location>
        <begin position="224"/>
        <end position="318"/>
    </location>
</feature>
<dbReference type="PANTHER" id="PTHR47336">
    <property type="entry name" value="TRANSCRIPTION FACTOR HMS1-RELATED"/>
    <property type="match status" value="1"/>
</dbReference>
<feature type="region of interest" description="Disordered" evidence="1">
    <location>
        <begin position="1"/>
        <end position="86"/>
    </location>
</feature>
<dbReference type="InterPro" id="IPR011598">
    <property type="entry name" value="bHLH_dom"/>
</dbReference>
<comment type="caution">
    <text evidence="3">The sequence shown here is derived from an EMBL/GenBank/DDBJ whole genome shotgun (WGS) entry which is preliminary data.</text>
</comment>
<accession>A0A2V1AZS0</accession>
<dbReference type="OrthoDB" id="2133190at2759"/>
<reference evidence="3 4" key="1">
    <citation type="submission" date="2017-12" db="EMBL/GenBank/DDBJ databases">
        <title>Genome Sequence of a Multidrug-Resistant Candida haemulonii Isolate from a Patient with Chronic Leg Ulcers in Israel.</title>
        <authorList>
            <person name="Chow N.A."/>
            <person name="Gade L."/>
            <person name="Batra D."/>
            <person name="Rowe L.A."/>
            <person name="Ben-Ami R."/>
            <person name="Loparev V.N."/>
            <person name="Litvintseva A.P."/>
        </authorList>
    </citation>
    <scope>NUCLEOTIDE SEQUENCE [LARGE SCALE GENOMIC DNA]</scope>
    <source>
        <strain evidence="3 4">B11899</strain>
    </source>
</reference>
<dbReference type="GO" id="GO:0046983">
    <property type="term" value="F:protein dimerization activity"/>
    <property type="evidence" value="ECO:0007669"/>
    <property type="project" value="InterPro"/>
</dbReference>
<sequence length="351" mass="39115">MIPQNDRRKTSRLYNNQLPSLFDGPAEPPPQQDLDPSAISAPTQPESFSPIFEEAPSQNPNDPNSMDFSYPRMQNPPILDEHPLDYDRDRLPYEPFAVSPAMGNDFSSLNPMGYAHIDPNSNNHSAGSTSGSASTSGPPSAPASTEGSVRLPPHHHPQQPHLNGSMGRGINGMASFNNPQFLSGNYTGLKKWDDEDSQTSLQNTYNENAQAGGHANTKPQQPVRAKSAHNLIEQRYRNKINDRFTALQMSVPTLRVIAKKSHKNRSGSVGSREEDDEEEDDICTPSLEHAEDLEGLEPARKLNKGTILAKSIEYIKFLERKNERIKMEHRELIERARMMGIQIDESLLDGR</sequence>
<dbReference type="EMBL" id="PKFO01000010">
    <property type="protein sequence ID" value="PVH23355.1"/>
    <property type="molecule type" value="Genomic_DNA"/>
</dbReference>
<organism evidence="3 4">
    <name type="scientific">Candidozyma haemuli</name>
    <dbReference type="NCBI Taxonomy" id="45357"/>
    <lineage>
        <taxon>Eukaryota</taxon>
        <taxon>Fungi</taxon>
        <taxon>Dikarya</taxon>
        <taxon>Ascomycota</taxon>
        <taxon>Saccharomycotina</taxon>
        <taxon>Pichiomycetes</taxon>
        <taxon>Metschnikowiaceae</taxon>
        <taxon>Candidozyma</taxon>
    </lineage>
</organism>
<gene>
    <name evidence="3" type="ORF">CXQ85_003089</name>
</gene>
<feature type="region of interest" description="Disordered" evidence="1">
    <location>
        <begin position="113"/>
        <end position="176"/>
    </location>
</feature>
<dbReference type="Gene3D" id="4.10.280.10">
    <property type="entry name" value="Helix-loop-helix DNA-binding domain"/>
    <property type="match status" value="1"/>
</dbReference>
<dbReference type="RefSeq" id="XP_025344295.1">
    <property type="nucleotide sequence ID" value="XM_025486745.1"/>
</dbReference>
<keyword evidence="4" id="KW-1185">Reference proteome</keyword>
<feature type="compositionally biased region" description="Acidic residues" evidence="1">
    <location>
        <begin position="273"/>
        <end position="282"/>
    </location>
</feature>
<dbReference type="PANTHER" id="PTHR47336:SF2">
    <property type="entry name" value="TRANSCRIPTION FACTOR HMS1-RELATED"/>
    <property type="match status" value="1"/>
</dbReference>